<dbReference type="AlphaFoldDB" id="A0AAV3Y9L1"/>
<sequence>MRVRADRAVRQYEEAIKLISRVTTITTTVTDGPVFRRADVSVIVILQGDGEEKDILIKGKNSNLFSALFVPALRCHCEVKRSRAANTMTCLACRVPWGAGLTVLQSLLLPARTPAASDRRPGSGDRENSLDQFVESRRGQVDIELLCR</sequence>
<accession>A0AAV3Y9L1</accession>
<keyword evidence="2" id="KW-1185">Reference proteome</keyword>
<evidence type="ECO:0000313" key="1">
    <source>
        <dbReference type="EMBL" id="GFN79187.1"/>
    </source>
</evidence>
<dbReference type="Proteomes" id="UP000735302">
    <property type="component" value="Unassembled WGS sequence"/>
</dbReference>
<dbReference type="EMBL" id="BLXT01000641">
    <property type="protein sequence ID" value="GFN79187.1"/>
    <property type="molecule type" value="Genomic_DNA"/>
</dbReference>
<evidence type="ECO:0000313" key="2">
    <source>
        <dbReference type="Proteomes" id="UP000735302"/>
    </source>
</evidence>
<protein>
    <submittedName>
        <fullName evidence="1">Uncharacterized protein</fullName>
    </submittedName>
</protein>
<gene>
    <name evidence="1" type="ORF">PoB_000569300</name>
</gene>
<organism evidence="1 2">
    <name type="scientific">Plakobranchus ocellatus</name>
    <dbReference type="NCBI Taxonomy" id="259542"/>
    <lineage>
        <taxon>Eukaryota</taxon>
        <taxon>Metazoa</taxon>
        <taxon>Spiralia</taxon>
        <taxon>Lophotrochozoa</taxon>
        <taxon>Mollusca</taxon>
        <taxon>Gastropoda</taxon>
        <taxon>Heterobranchia</taxon>
        <taxon>Euthyneura</taxon>
        <taxon>Panpulmonata</taxon>
        <taxon>Sacoglossa</taxon>
        <taxon>Placobranchoidea</taxon>
        <taxon>Plakobranchidae</taxon>
        <taxon>Plakobranchus</taxon>
    </lineage>
</organism>
<reference evidence="1 2" key="1">
    <citation type="journal article" date="2021" name="Elife">
        <title>Chloroplast acquisition without the gene transfer in kleptoplastic sea slugs, Plakobranchus ocellatus.</title>
        <authorList>
            <person name="Maeda T."/>
            <person name="Takahashi S."/>
            <person name="Yoshida T."/>
            <person name="Shimamura S."/>
            <person name="Takaki Y."/>
            <person name="Nagai Y."/>
            <person name="Toyoda A."/>
            <person name="Suzuki Y."/>
            <person name="Arimoto A."/>
            <person name="Ishii H."/>
            <person name="Satoh N."/>
            <person name="Nishiyama T."/>
            <person name="Hasebe M."/>
            <person name="Maruyama T."/>
            <person name="Minagawa J."/>
            <person name="Obokata J."/>
            <person name="Shigenobu S."/>
        </authorList>
    </citation>
    <scope>NUCLEOTIDE SEQUENCE [LARGE SCALE GENOMIC DNA]</scope>
</reference>
<comment type="caution">
    <text evidence="1">The sequence shown here is derived from an EMBL/GenBank/DDBJ whole genome shotgun (WGS) entry which is preliminary data.</text>
</comment>
<name>A0AAV3Y9L1_9GAST</name>
<proteinExistence type="predicted"/>